<dbReference type="EMBL" id="FNUV01000002">
    <property type="protein sequence ID" value="SEF61296.1"/>
    <property type="molecule type" value="Genomic_DNA"/>
</dbReference>
<proteinExistence type="predicted"/>
<dbReference type="Proteomes" id="UP000236735">
    <property type="component" value="Unassembled WGS sequence"/>
</dbReference>
<dbReference type="Pfam" id="PF00550">
    <property type="entry name" value="PP-binding"/>
    <property type="match status" value="1"/>
</dbReference>
<dbReference type="InterPro" id="IPR009081">
    <property type="entry name" value="PP-bd_ACP"/>
</dbReference>
<name>A0A1H5TEQ9_XYLRU</name>
<evidence type="ECO:0000313" key="3">
    <source>
        <dbReference type="Proteomes" id="UP000236735"/>
    </source>
</evidence>
<reference evidence="2 3" key="1">
    <citation type="submission" date="2016-10" db="EMBL/GenBank/DDBJ databases">
        <authorList>
            <person name="de Groot N.N."/>
        </authorList>
    </citation>
    <scope>NUCLEOTIDE SEQUENCE [LARGE SCALE GENOMIC DNA]</scope>
    <source>
        <strain evidence="2 3">AR32</strain>
    </source>
</reference>
<sequence length="76" mass="8573">MKEKILEILSTIRPECDFTEDVDFMEAGLLDSYDIVSLVTNLEITFNFRINGVDVVPENFTSVDSIIAMLGKYGVH</sequence>
<evidence type="ECO:0000313" key="2">
    <source>
        <dbReference type="EMBL" id="SEF61296.1"/>
    </source>
</evidence>
<protein>
    <submittedName>
        <fullName evidence="2">Phosphopantetheine attachment site</fullName>
    </submittedName>
</protein>
<dbReference type="SUPFAM" id="SSF47336">
    <property type="entry name" value="ACP-like"/>
    <property type="match status" value="1"/>
</dbReference>
<dbReference type="AlphaFoldDB" id="A0A1H5TEQ9"/>
<organism evidence="2 3">
    <name type="scientific">Xylanibacter ruminicola</name>
    <name type="common">Prevotella ruminicola</name>
    <dbReference type="NCBI Taxonomy" id="839"/>
    <lineage>
        <taxon>Bacteria</taxon>
        <taxon>Pseudomonadati</taxon>
        <taxon>Bacteroidota</taxon>
        <taxon>Bacteroidia</taxon>
        <taxon>Bacteroidales</taxon>
        <taxon>Prevotellaceae</taxon>
        <taxon>Xylanibacter</taxon>
    </lineage>
</organism>
<dbReference type="InterPro" id="IPR036736">
    <property type="entry name" value="ACP-like_sf"/>
</dbReference>
<dbReference type="Gene3D" id="1.10.1200.10">
    <property type="entry name" value="ACP-like"/>
    <property type="match status" value="1"/>
</dbReference>
<evidence type="ECO:0000259" key="1">
    <source>
        <dbReference type="Pfam" id="PF00550"/>
    </source>
</evidence>
<accession>A0A1H5TEQ9</accession>
<feature type="domain" description="Carrier" evidence="1">
    <location>
        <begin position="4"/>
        <end position="70"/>
    </location>
</feature>
<dbReference type="RefSeq" id="WP_036914193.1">
    <property type="nucleotide sequence ID" value="NZ_FNUV01000002.1"/>
</dbReference>
<gene>
    <name evidence="2" type="ORF">SAMN05216354_1022</name>
</gene>